<evidence type="ECO:0008006" key="3">
    <source>
        <dbReference type="Google" id="ProtNLM"/>
    </source>
</evidence>
<reference evidence="2" key="1">
    <citation type="journal article" date="2019" name="Int. J. Syst. Evol. Microbiol.">
        <title>The Global Catalogue of Microorganisms (GCM) 10K type strain sequencing project: providing services to taxonomists for standard genome sequencing and annotation.</title>
        <authorList>
            <consortium name="The Broad Institute Genomics Platform"/>
            <consortium name="The Broad Institute Genome Sequencing Center for Infectious Disease"/>
            <person name="Wu L."/>
            <person name="Ma J."/>
        </authorList>
    </citation>
    <scope>NUCLEOTIDE SEQUENCE [LARGE SCALE GENOMIC DNA]</scope>
    <source>
        <strain evidence="2">KCTC 52677</strain>
    </source>
</reference>
<keyword evidence="2" id="KW-1185">Reference proteome</keyword>
<sequence length="102" mass="10903">MRASRSGRILNNSDAALVKGMIARGDRQHDIAAYFGVNGGRIGEASTGENFSGVAAATTNLPPPSPYLVVPADMRVRAERILGPVDKVWQPYLCGCQGEECR</sequence>
<name>A0ABV7DL17_9HYPH</name>
<protein>
    <recommendedName>
        <fullName evidence="3">Transposase IS30-like HTH domain-containing protein</fullName>
    </recommendedName>
</protein>
<comment type="caution">
    <text evidence="1">The sequence shown here is derived from an EMBL/GenBank/DDBJ whole genome shotgun (WGS) entry which is preliminary data.</text>
</comment>
<evidence type="ECO:0000313" key="2">
    <source>
        <dbReference type="Proteomes" id="UP001595377"/>
    </source>
</evidence>
<proteinExistence type="predicted"/>
<gene>
    <name evidence="1" type="ORF">ACFOHH_18810</name>
</gene>
<accession>A0ABV7DL17</accession>
<dbReference type="Proteomes" id="UP001595377">
    <property type="component" value="Unassembled WGS sequence"/>
</dbReference>
<dbReference type="EMBL" id="JBHRSP010000032">
    <property type="protein sequence ID" value="MFC3075168.1"/>
    <property type="molecule type" value="Genomic_DNA"/>
</dbReference>
<feature type="non-terminal residue" evidence="1">
    <location>
        <position position="102"/>
    </location>
</feature>
<organism evidence="1 2">
    <name type="scientific">Shinella pollutisoli</name>
    <dbReference type="NCBI Taxonomy" id="2250594"/>
    <lineage>
        <taxon>Bacteria</taxon>
        <taxon>Pseudomonadati</taxon>
        <taxon>Pseudomonadota</taxon>
        <taxon>Alphaproteobacteria</taxon>
        <taxon>Hyphomicrobiales</taxon>
        <taxon>Rhizobiaceae</taxon>
        <taxon>Shinella</taxon>
    </lineage>
</organism>
<evidence type="ECO:0000313" key="1">
    <source>
        <dbReference type="EMBL" id="MFC3075168.1"/>
    </source>
</evidence>